<evidence type="ECO:0000313" key="2">
    <source>
        <dbReference type="Proteomes" id="UP001231649"/>
    </source>
</evidence>
<sequence length="239" mass="27355">MHKLIESEIWLASSATKKSNNQTVDCFNCTDLALKLGIKLYQSLPAFHAFTGCDYTAAFFNKGKVKPFKLFSKNEKYQTVFASLIDPADIFIDEKMKVVQEFTASMYGIKNCTSVNDARHRIFMKTYAAKEDGENFLKKIKGFDSNSIPPCWISLLQKILRTIFVNSMWLHATDPICMKLQPENCGWFFDEFLKPVGFIGDHSPLKIQDIVERFETECNDQEDSEAEDLSYMSDDADPE</sequence>
<comment type="caution">
    <text evidence="1">The sequence shown here is derived from an EMBL/GenBank/DDBJ whole genome shotgun (WGS) entry which is preliminary data.</text>
</comment>
<keyword evidence="2" id="KW-1185">Reference proteome</keyword>
<name>A0ACC2QC54_9NEOP</name>
<dbReference type="EMBL" id="CM056799">
    <property type="protein sequence ID" value="KAJ8710784.1"/>
    <property type="molecule type" value="Genomic_DNA"/>
</dbReference>
<organism evidence="1 2">
    <name type="scientific">Mythimna loreyi</name>
    <dbReference type="NCBI Taxonomy" id="667449"/>
    <lineage>
        <taxon>Eukaryota</taxon>
        <taxon>Metazoa</taxon>
        <taxon>Ecdysozoa</taxon>
        <taxon>Arthropoda</taxon>
        <taxon>Hexapoda</taxon>
        <taxon>Insecta</taxon>
        <taxon>Pterygota</taxon>
        <taxon>Neoptera</taxon>
        <taxon>Endopterygota</taxon>
        <taxon>Lepidoptera</taxon>
        <taxon>Glossata</taxon>
        <taxon>Ditrysia</taxon>
        <taxon>Noctuoidea</taxon>
        <taxon>Noctuidae</taxon>
        <taxon>Noctuinae</taxon>
        <taxon>Hadenini</taxon>
        <taxon>Mythimna</taxon>
    </lineage>
</organism>
<protein>
    <submittedName>
        <fullName evidence="1">Uncharacterized protein</fullName>
    </submittedName>
</protein>
<evidence type="ECO:0000313" key="1">
    <source>
        <dbReference type="EMBL" id="KAJ8710784.1"/>
    </source>
</evidence>
<dbReference type="Proteomes" id="UP001231649">
    <property type="component" value="Chromosome 23"/>
</dbReference>
<proteinExistence type="predicted"/>
<accession>A0ACC2QC54</accession>
<gene>
    <name evidence="1" type="ORF">PYW08_009299</name>
</gene>
<reference evidence="1" key="1">
    <citation type="submission" date="2023-03" db="EMBL/GenBank/DDBJ databases">
        <title>Chromosome-level genomes of two armyworms, Mythimna separata and Mythimna loreyi, provide insights into the biosynthesis and reception of sex pheromones.</title>
        <authorList>
            <person name="Zhao H."/>
        </authorList>
    </citation>
    <scope>NUCLEOTIDE SEQUENCE</scope>
    <source>
        <strain evidence="1">BeijingLab</strain>
    </source>
</reference>